<dbReference type="Pfam" id="PF08327">
    <property type="entry name" value="AHSA1"/>
    <property type="match status" value="1"/>
</dbReference>
<proteinExistence type="inferred from homology"/>
<dbReference type="AlphaFoldDB" id="A0A916RFV0"/>
<name>A0A916RFV0_9HYPH</name>
<dbReference type="Proteomes" id="UP000596977">
    <property type="component" value="Unassembled WGS sequence"/>
</dbReference>
<dbReference type="OrthoDB" id="9786557at2"/>
<organism evidence="3 4">
    <name type="scientific">Pelagibacterium lentulum</name>
    <dbReference type="NCBI Taxonomy" id="2029865"/>
    <lineage>
        <taxon>Bacteria</taxon>
        <taxon>Pseudomonadati</taxon>
        <taxon>Pseudomonadota</taxon>
        <taxon>Alphaproteobacteria</taxon>
        <taxon>Hyphomicrobiales</taxon>
        <taxon>Devosiaceae</taxon>
        <taxon>Pelagibacterium</taxon>
    </lineage>
</organism>
<dbReference type="InterPro" id="IPR013538">
    <property type="entry name" value="ASHA1/2-like_C"/>
</dbReference>
<evidence type="ECO:0000259" key="2">
    <source>
        <dbReference type="Pfam" id="PF08327"/>
    </source>
</evidence>
<dbReference type="EMBL" id="BMKB01000004">
    <property type="protein sequence ID" value="GGA54456.1"/>
    <property type="molecule type" value="Genomic_DNA"/>
</dbReference>
<dbReference type="InterPro" id="IPR023393">
    <property type="entry name" value="START-like_dom_sf"/>
</dbReference>
<accession>A0A916RFV0</accession>
<gene>
    <name evidence="3" type="ORF">GCM10011499_25780</name>
</gene>
<evidence type="ECO:0000256" key="1">
    <source>
        <dbReference type="ARBA" id="ARBA00006817"/>
    </source>
</evidence>
<dbReference type="SUPFAM" id="SSF55961">
    <property type="entry name" value="Bet v1-like"/>
    <property type="match status" value="1"/>
</dbReference>
<comment type="caution">
    <text evidence="3">The sequence shown here is derived from an EMBL/GenBank/DDBJ whole genome shotgun (WGS) entry which is preliminary data.</text>
</comment>
<dbReference type="RefSeq" id="WP_127072056.1">
    <property type="nucleotide sequence ID" value="NZ_BMKB01000004.1"/>
</dbReference>
<feature type="domain" description="Activator of Hsp90 ATPase homologue 1/2-like C-terminal" evidence="2">
    <location>
        <begin position="13"/>
        <end position="149"/>
    </location>
</feature>
<keyword evidence="4" id="KW-1185">Reference proteome</keyword>
<evidence type="ECO:0000313" key="3">
    <source>
        <dbReference type="EMBL" id="GGA54456.1"/>
    </source>
</evidence>
<comment type="similarity">
    <text evidence="1">Belongs to the AHA1 family.</text>
</comment>
<sequence>MSRIDSASRFIEADAQTLYAALTDPHAMAQWRAPGGMRGEVLSADAKPGGGFRMALHYDDPDHKGKSGGNSDIFESRFIEMVAGETVVEEIDFVSDDPQFSGTMTIATTLVPRPQGTDVTITCSNVPPGISRADHITGLTSSLDNLAAFCAS</sequence>
<protein>
    <recommendedName>
        <fullName evidence="2">Activator of Hsp90 ATPase homologue 1/2-like C-terminal domain-containing protein</fullName>
    </recommendedName>
</protein>
<dbReference type="Gene3D" id="3.30.530.20">
    <property type="match status" value="1"/>
</dbReference>
<evidence type="ECO:0000313" key="4">
    <source>
        <dbReference type="Proteomes" id="UP000596977"/>
    </source>
</evidence>
<reference evidence="3 4" key="1">
    <citation type="journal article" date="2014" name="Int. J. Syst. Evol. Microbiol.">
        <title>Complete genome sequence of Corynebacterium casei LMG S-19264T (=DSM 44701T), isolated from a smear-ripened cheese.</title>
        <authorList>
            <consortium name="US DOE Joint Genome Institute (JGI-PGF)"/>
            <person name="Walter F."/>
            <person name="Albersmeier A."/>
            <person name="Kalinowski J."/>
            <person name="Ruckert C."/>
        </authorList>
    </citation>
    <scope>NUCLEOTIDE SEQUENCE [LARGE SCALE GENOMIC DNA]</scope>
    <source>
        <strain evidence="3 4">CGMCC 1.15896</strain>
    </source>
</reference>